<feature type="compositionally biased region" description="Basic and acidic residues" evidence="1">
    <location>
        <begin position="20"/>
        <end position="34"/>
    </location>
</feature>
<evidence type="ECO:0000256" key="1">
    <source>
        <dbReference type="SAM" id="MobiDB-lite"/>
    </source>
</evidence>
<evidence type="ECO:0000313" key="2">
    <source>
        <dbReference type="EMBL" id="KAL2286982.1"/>
    </source>
</evidence>
<evidence type="ECO:0000313" key="3">
    <source>
        <dbReference type="Proteomes" id="UP001600888"/>
    </source>
</evidence>
<keyword evidence="3" id="KW-1185">Reference proteome</keyword>
<protein>
    <recommendedName>
        <fullName evidence="4">BTB domain-containing protein</fullName>
    </recommendedName>
</protein>
<organism evidence="2 3">
    <name type="scientific">Diaporthe vaccinii</name>
    <dbReference type="NCBI Taxonomy" id="105482"/>
    <lineage>
        <taxon>Eukaryota</taxon>
        <taxon>Fungi</taxon>
        <taxon>Dikarya</taxon>
        <taxon>Ascomycota</taxon>
        <taxon>Pezizomycotina</taxon>
        <taxon>Sordariomycetes</taxon>
        <taxon>Sordariomycetidae</taxon>
        <taxon>Diaporthales</taxon>
        <taxon>Diaporthaceae</taxon>
        <taxon>Diaporthe</taxon>
        <taxon>Diaporthe eres species complex</taxon>
    </lineage>
</organism>
<reference evidence="2 3" key="1">
    <citation type="submission" date="2024-03" db="EMBL/GenBank/DDBJ databases">
        <title>A high-quality draft genome sequence of Diaporthe vaccinii, a causative agent of upright dieback and viscid rot disease in cranberry plants.</title>
        <authorList>
            <person name="Sarrasin M."/>
            <person name="Lang B.F."/>
            <person name="Burger G."/>
        </authorList>
    </citation>
    <scope>NUCLEOTIDE SEQUENCE [LARGE SCALE GENOMIC DNA]</scope>
    <source>
        <strain evidence="2 3">IS7</strain>
    </source>
</reference>
<dbReference type="Proteomes" id="UP001600888">
    <property type="component" value="Unassembled WGS sequence"/>
</dbReference>
<feature type="region of interest" description="Disordered" evidence="1">
    <location>
        <begin position="1"/>
        <end position="34"/>
    </location>
</feature>
<gene>
    <name evidence="2" type="ORF">FJTKL_06479</name>
</gene>
<sequence length="268" mass="30823">MMSSLGIHEHDSSERNGAPDAKRPRLDEKGDMQDPSKIIIKIKDHDETYTIDRQWAINTSQYIQRAMTGPWANAGTGIIELQESDHATPDTVGLLKQYLEFLEDGALHGEDPLNELEDFGSLANFWLFADFLQSRKITKAIMKEFELKTEDFELLDADMFNSWWAVLENQPPFDMLCGMMLALFVASEAFQEKNSRHEMMRALSPAAQEAVVDELMRQHDDVHQEVRDGAERLEEYIDDDEGVEELTRLRRRVNTKVVASDFYKTYGN</sequence>
<name>A0ABR4EX10_9PEZI</name>
<evidence type="ECO:0008006" key="4">
    <source>
        <dbReference type="Google" id="ProtNLM"/>
    </source>
</evidence>
<comment type="caution">
    <text evidence="2">The sequence shown here is derived from an EMBL/GenBank/DDBJ whole genome shotgun (WGS) entry which is preliminary data.</text>
</comment>
<dbReference type="EMBL" id="JBAWTH010000022">
    <property type="protein sequence ID" value="KAL2286982.1"/>
    <property type="molecule type" value="Genomic_DNA"/>
</dbReference>
<accession>A0ABR4EX10</accession>
<proteinExistence type="predicted"/>